<evidence type="ECO:0000313" key="3">
    <source>
        <dbReference type="Proteomes" id="UP001195571"/>
    </source>
</evidence>
<protein>
    <recommendedName>
        <fullName evidence="4">Sequence-variable mosaic (SVM) signal sequence domain-containing protein</fullName>
    </recommendedName>
</protein>
<proteinExistence type="predicted"/>
<dbReference type="RefSeq" id="WP_203552160.1">
    <property type="nucleotide sequence ID" value="NZ_JACAOD020000005.1"/>
</dbReference>
<name>A0ABS5CY41_9MOLU</name>
<keyword evidence="3" id="KW-1185">Reference proteome</keyword>
<evidence type="ECO:0000313" key="2">
    <source>
        <dbReference type="EMBL" id="MBP5835898.1"/>
    </source>
</evidence>
<sequence length="130" mass="15566">MKSIKFKSIKLIFFLVLIFFIANTTKIFALEPHQTLKRCNAFKYNDCFMEENNNFIKLQQENKRLQETLLREENNLIKKQIKQVQLNATQKQNINPPQRRAKIYAFFHQLFHCGLDILSLTNEIIDFKNN</sequence>
<organism evidence="2 3">
    <name type="scientific">Candidatus Phytoplasma meliae</name>
    <dbReference type="NCBI Taxonomy" id="1848402"/>
    <lineage>
        <taxon>Bacteria</taxon>
        <taxon>Bacillati</taxon>
        <taxon>Mycoplasmatota</taxon>
        <taxon>Mollicutes</taxon>
        <taxon>Acholeplasmatales</taxon>
        <taxon>Acholeplasmataceae</taxon>
        <taxon>Candidatus Phytoplasma</taxon>
        <taxon>16SrXIII (Mexican periwinkle virescence group)</taxon>
    </lineage>
</organism>
<reference evidence="2" key="1">
    <citation type="submission" date="2021-04" db="EMBL/GenBank/DDBJ databases">
        <title>Genomic features of Candidatus Phytoplasma meliae isolate ChTYXIII (1SrXIII-G).</title>
        <authorList>
            <person name="Fernandez F.D."/>
            <person name="Conci L.R."/>
        </authorList>
    </citation>
    <scope>NUCLEOTIDE SEQUENCE [LARGE SCALE GENOMIC DNA]</scope>
    <source>
        <strain evidence="2">ChTYXIII-Mo</strain>
    </source>
</reference>
<dbReference type="EMBL" id="JACAOD020000005">
    <property type="protein sequence ID" value="MBP5835898.1"/>
    <property type="molecule type" value="Genomic_DNA"/>
</dbReference>
<accession>A0ABS5CY41</accession>
<feature type="coiled-coil region" evidence="1">
    <location>
        <begin position="48"/>
        <end position="82"/>
    </location>
</feature>
<keyword evidence="1" id="KW-0175">Coiled coil</keyword>
<evidence type="ECO:0000256" key="1">
    <source>
        <dbReference type="SAM" id="Coils"/>
    </source>
</evidence>
<comment type="caution">
    <text evidence="2">The sequence shown here is derived from an EMBL/GenBank/DDBJ whole genome shotgun (WGS) entry which is preliminary data.</text>
</comment>
<gene>
    <name evidence="2" type="ORF">CHTY_001495</name>
</gene>
<evidence type="ECO:0008006" key="4">
    <source>
        <dbReference type="Google" id="ProtNLM"/>
    </source>
</evidence>
<dbReference type="Proteomes" id="UP001195571">
    <property type="component" value="Unassembled WGS sequence"/>
</dbReference>